<evidence type="ECO:0000256" key="1">
    <source>
        <dbReference type="ARBA" id="ARBA00009899"/>
    </source>
</evidence>
<dbReference type="FunFam" id="3.40.30.10:FF:000295">
    <property type="entry name" value="Glutathione S-transferase unclassified 1"/>
    <property type="match status" value="1"/>
</dbReference>
<dbReference type="SFLD" id="SFLDG00358">
    <property type="entry name" value="Main_(cytGST)"/>
    <property type="match status" value="1"/>
</dbReference>
<organism evidence="9 10">
    <name type="scientific">Polypedilum vanderplanki</name>
    <name type="common">Sleeping chironomid midge</name>
    <dbReference type="NCBI Taxonomy" id="319348"/>
    <lineage>
        <taxon>Eukaryota</taxon>
        <taxon>Metazoa</taxon>
        <taxon>Ecdysozoa</taxon>
        <taxon>Arthropoda</taxon>
        <taxon>Hexapoda</taxon>
        <taxon>Insecta</taxon>
        <taxon>Pterygota</taxon>
        <taxon>Neoptera</taxon>
        <taxon>Endopterygota</taxon>
        <taxon>Diptera</taxon>
        <taxon>Nematocera</taxon>
        <taxon>Chironomoidea</taxon>
        <taxon>Chironomidae</taxon>
        <taxon>Chironominae</taxon>
        <taxon>Polypedilum</taxon>
        <taxon>Polypedilum</taxon>
    </lineage>
</organism>
<dbReference type="FunFam" id="1.20.1050.10:FF:000007">
    <property type="entry name" value="Glutathione S-transferase 1-1"/>
    <property type="match status" value="1"/>
</dbReference>
<evidence type="ECO:0000256" key="6">
    <source>
        <dbReference type="ARBA" id="ARBA00047960"/>
    </source>
</evidence>
<dbReference type="InterPro" id="IPR004045">
    <property type="entry name" value="Glutathione_S-Trfase_N"/>
</dbReference>
<comment type="catalytic activity">
    <reaction evidence="6">
        <text>RX + glutathione = an S-substituted glutathione + a halide anion + H(+)</text>
        <dbReference type="Rhea" id="RHEA:16437"/>
        <dbReference type="ChEBI" id="CHEBI:15378"/>
        <dbReference type="ChEBI" id="CHEBI:16042"/>
        <dbReference type="ChEBI" id="CHEBI:17792"/>
        <dbReference type="ChEBI" id="CHEBI:57925"/>
        <dbReference type="ChEBI" id="CHEBI:90779"/>
        <dbReference type="EC" id="2.5.1.18"/>
    </reaction>
</comment>
<evidence type="ECO:0000313" key="10">
    <source>
        <dbReference type="Proteomes" id="UP001107558"/>
    </source>
</evidence>
<evidence type="ECO:0000256" key="5">
    <source>
        <dbReference type="ARBA" id="ARBA00041523"/>
    </source>
</evidence>
<evidence type="ECO:0000256" key="3">
    <source>
        <dbReference type="ARBA" id="ARBA00012452"/>
    </source>
</evidence>
<comment type="similarity">
    <text evidence="1">Belongs to the GST superfamily. Theta family.</text>
</comment>
<protein>
    <recommendedName>
        <fullName evidence="3">glutathione transferase</fullName>
        <ecNumber evidence="3">2.5.1.18</ecNumber>
    </recommendedName>
    <alternativeName>
        <fullName evidence="5">GST class-theta</fullName>
    </alternativeName>
</protein>
<dbReference type="InterPro" id="IPR040079">
    <property type="entry name" value="Glutathione_S-Trfase"/>
</dbReference>
<evidence type="ECO:0000313" key="9">
    <source>
        <dbReference type="EMBL" id="KAG5671243.1"/>
    </source>
</evidence>
<dbReference type="InterPro" id="IPR010987">
    <property type="entry name" value="Glutathione-S-Trfase_C-like"/>
</dbReference>
<dbReference type="Gene3D" id="3.40.30.10">
    <property type="entry name" value="Glutaredoxin"/>
    <property type="match status" value="1"/>
</dbReference>
<comment type="subunit">
    <text evidence="2">Homodimer.</text>
</comment>
<dbReference type="InterPro" id="IPR036249">
    <property type="entry name" value="Thioredoxin-like_sf"/>
</dbReference>
<evidence type="ECO:0000259" key="7">
    <source>
        <dbReference type="PROSITE" id="PS50404"/>
    </source>
</evidence>
<dbReference type="OrthoDB" id="4951845at2759"/>
<reference evidence="9" key="1">
    <citation type="submission" date="2021-03" db="EMBL/GenBank/DDBJ databases">
        <title>Chromosome level genome of the anhydrobiotic midge Polypedilum vanderplanki.</title>
        <authorList>
            <person name="Yoshida Y."/>
            <person name="Kikawada T."/>
            <person name="Gusev O."/>
        </authorList>
    </citation>
    <scope>NUCLEOTIDE SEQUENCE</scope>
    <source>
        <strain evidence="9">NIAS01</strain>
        <tissue evidence="9">Whole body or cell culture</tissue>
    </source>
</reference>
<evidence type="ECO:0000259" key="8">
    <source>
        <dbReference type="PROSITE" id="PS50405"/>
    </source>
</evidence>
<evidence type="ECO:0000256" key="4">
    <source>
        <dbReference type="ARBA" id="ARBA00022679"/>
    </source>
</evidence>
<gene>
    <name evidence="9" type="ORF">PVAND_001452</name>
</gene>
<evidence type="ECO:0000256" key="2">
    <source>
        <dbReference type="ARBA" id="ARBA00011738"/>
    </source>
</evidence>
<dbReference type="GO" id="GO:0004364">
    <property type="term" value="F:glutathione transferase activity"/>
    <property type="evidence" value="ECO:0007669"/>
    <property type="project" value="UniProtKB-EC"/>
</dbReference>
<dbReference type="InterPro" id="IPR036282">
    <property type="entry name" value="Glutathione-S-Trfase_C_sf"/>
</dbReference>
<dbReference type="AlphaFoldDB" id="A0A9J6BPA6"/>
<dbReference type="Pfam" id="PF02798">
    <property type="entry name" value="GST_N"/>
    <property type="match status" value="1"/>
</dbReference>
<dbReference type="EC" id="2.5.1.18" evidence="3"/>
<dbReference type="SFLD" id="SFLDS00019">
    <property type="entry name" value="Glutathione_Transferase_(cytos"/>
    <property type="match status" value="1"/>
</dbReference>
<keyword evidence="10" id="KW-1185">Reference proteome</keyword>
<keyword evidence="4" id="KW-0808">Transferase</keyword>
<dbReference type="PROSITE" id="PS50404">
    <property type="entry name" value="GST_NTER"/>
    <property type="match status" value="1"/>
</dbReference>
<dbReference type="PROSITE" id="PS50405">
    <property type="entry name" value="GST_CTER"/>
    <property type="match status" value="1"/>
</dbReference>
<dbReference type="SUPFAM" id="SSF52833">
    <property type="entry name" value="Thioredoxin-like"/>
    <property type="match status" value="1"/>
</dbReference>
<dbReference type="GO" id="GO:0006749">
    <property type="term" value="P:glutathione metabolic process"/>
    <property type="evidence" value="ECO:0007669"/>
    <property type="project" value="TreeGrafter"/>
</dbReference>
<dbReference type="PANTHER" id="PTHR43969:SF7">
    <property type="entry name" value="GST-CONTAINING FLYWCH ZINC-FINGER PROTEIN"/>
    <property type="match status" value="1"/>
</dbReference>
<sequence>MKLYVVNDGPPSLACRMTLKYLNVPFESIDVNFNVGEHLTDEYAKLNPQKEIPVLDDNGFLLSEHIAIMQYICDKYAPDTPAYPKDPQLRALVNHRLCFNMAHFYNAVAPYTLAPIFFEYPRNSMGLKRVHMALEVFEEYLKRVGKKYVVADHVTIADFALISSMVCLEGIAFPFDKFTRVKTWYETFKNENPEVWSIADGVLKIIQDLEKNPPDLSKLNHPIHPVRKTAKK</sequence>
<accession>A0A9J6BPA6</accession>
<feature type="domain" description="GST C-terminal" evidence="8">
    <location>
        <begin position="86"/>
        <end position="215"/>
    </location>
</feature>
<dbReference type="Gene3D" id="1.20.1050.10">
    <property type="match status" value="1"/>
</dbReference>
<comment type="caution">
    <text evidence="9">The sequence shown here is derived from an EMBL/GenBank/DDBJ whole genome shotgun (WGS) entry which is preliminary data.</text>
</comment>
<dbReference type="Proteomes" id="UP001107558">
    <property type="component" value="Chromosome 3"/>
</dbReference>
<dbReference type="EMBL" id="JADBJN010000003">
    <property type="protein sequence ID" value="KAG5671243.1"/>
    <property type="molecule type" value="Genomic_DNA"/>
</dbReference>
<dbReference type="SUPFAM" id="SSF47616">
    <property type="entry name" value="GST C-terminal domain-like"/>
    <property type="match status" value="1"/>
</dbReference>
<dbReference type="InterPro" id="IPR004046">
    <property type="entry name" value="GST_C"/>
</dbReference>
<name>A0A9J6BPA6_POLVA</name>
<dbReference type="PANTHER" id="PTHR43969">
    <property type="entry name" value="GLUTATHIONE S TRANSFERASE D10, ISOFORM A-RELATED"/>
    <property type="match status" value="1"/>
</dbReference>
<proteinExistence type="inferred from homology"/>
<feature type="domain" description="GST N-terminal" evidence="7">
    <location>
        <begin position="1"/>
        <end position="80"/>
    </location>
</feature>
<dbReference type="Pfam" id="PF00043">
    <property type="entry name" value="GST_C"/>
    <property type="match status" value="1"/>
</dbReference>